<reference evidence="1" key="1">
    <citation type="submission" date="2024-07" db="EMBL/GenBank/DDBJ databases">
        <title>Genome Analysis of a Potential Novel Vibrio Species Secreting pH- and Thermo-stable Alginate Lyase and its Application in Producing Alginate Oligosaccharides.</title>
        <authorList>
            <person name="Huang H."/>
            <person name="Bao K."/>
        </authorList>
    </citation>
    <scope>NUCLEOTIDE SEQUENCE</scope>
    <source>
        <strain evidence="1">HB236076</strain>
    </source>
</reference>
<keyword evidence="1" id="KW-0808">Transferase</keyword>
<evidence type="ECO:0000313" key="1">
    <source>
        <dbReference type="EMBL" id="XDK24632.1"/>
    </source>
</evidence>
<organism evidence="1">
    <name type="scientific">Vibrio sp. HB236076</name>
    <dbReference type="NCBI Taxonomy" id="3232307"/>
    <lineage>
        <taxon>Bacteria</taxon>
        <taxon>Pseudomonadati</taxon>
        <taxon>Pseudomonadota</taxon>
        <taxon>Gammaproteobacteria</taxon>
        <taxon>Vibrionales</taxon>
        <taxon>Vibrionaceae</taxon>
        <taxon>Vibrio</taxon>
    </lineage>
</organism>
<accession>A0AB39HD73</accession>
<proteinExistence type="predicted"/>
<sequence length="250" mass="28795">MLLEKCIDYIDSNTVGVTKIIDESKVYWLKINGEDKSNFIRKCSAFISHVSFLSFLQTKSTLDSFERFEHERVMLHFLSANGFNVPEIELEGEGYFVTADKGVQLKNLPEERITDDLLANLFTLFARLHNTQVAHGRPALRDILVDNHDQISLIDFEESTMDANSSLKARDIFLLLMDLCRLTSVTEQRKLAALMTWKNQVSSEEWQSLQKIFRFANKCRWIAKTVLSVKPKNRASQQLIATLTLLERAF</sequence>
<dbReference type="SUPFAM" id="SSF56112">
    <property type="entry name" value="Protein kinase-like (PK-like)"/>
    <property type="match status" value="1"/>
</dbReference>
<name>A0AB39HD73_9VIBR</name>
<dbReference type="GO" id="GO:0016301">
    <property type="term" value="F:kinase activity"/>
    <property type="evidence" value="ECO:0007669"/>
    <property type="project" value="UniProtKB-KW"/>
</dbReference>
<dbReference type="KEGG" id="vih:AB0763_10550"/>
<dbReference type="InterPro" id="IPR011009">
    <property type="entry name" value="Kinase-like_dom_sf"/>
</dbReference>
<dbReference type="EMBL" id="CP162601">
    <property type="protein sequence ID" value="XDK24632.1"/>
    <property type="molecule type" value="Genomic_DNA"/>
</dbReference>
<gene>
    <name evidence="1" type="ORF">AB0763_10550</name>
</gene>
<keyword evidence="1" id="KW-0418">Kinase</keyword>
<dbReference type="RefSeq" id="WP_306100722.1">
    <property type="nucleotide sequence ID" value="NZ_CP162601.1"/>
</dbReference>
<dbReference type="Gene3D" id="1.10.510.10">
    <property type="entry name" value="Transferase(Phosphotransferase) domain 1"/>
    <property type="match status" value="1"/>
</dbReference>
<dbReference type="AlphaFoldDB" id="A0AB39HD73"/>
<protein>
    <submittedName>
        <fullName evidence="1">Lipopolysaccharide kinase InaA family protein</fullName>
    </submittedName>
</protein>